<evidence type="ECO:0000313" key="1">
    <source>
        <dbReference type="EMBL" id="SVA10757.1"/>
    </source>
</evidence>
<dbReference type="Gene3D" id="3.40.50.1000">
    <property type="entry name" value="HAD superfamily/HAD-like"/>
    <property type="match status" value="1"/>
</dbReference>
<dbReference type="EMBL" id="UINC01003971">
    <property type="protein sequence ID" value="SVA10757.1"/>
    <property type="molecule type" value="Genomic_DNA"/>
</dbReference>
<reference evidence="1" key="1">
    <citation type="submission" date="2018-05" db="EMBL/GenBank/DDBJ databases">
        <authorList>
            <person name="Lanie J.A."/>
            <person name="Ng W.-L."/>
            <person name="Kazmierczak K.M."/>
            <person name="Andrzejewski T.M."/>
            <person name="Davidsen T.M."/>
            <person name="Wayne K.J."/>
            <person name="Tettelin H."/>
            <person name="Glass J.I."/>
            <person name="Rusch D."/>
            <person name="Podicherti R."/>
            <person name="Tsui H.-C.T."/>
            <person name="Winkler M.E."/>
        </authorList>
    </citation>
    <scope>NUCLEOTIDE SEQUENCE</scope>
</reference>
<dbReference type="AlphaFoldDB" id="A0A381T7U2"/>
<dbReference type="InterPro" id="IPR023214">
    <property type="entry name" value="HAD_sf"/>
</dbReference>
<gene>
    <name evidence="1" type="ORF">METZ01_LOCUS63611</name>
</gene>
<sequence>MKICSDVDGVILDYIRGFIEFTQREKIPYTHDPELYGVIRNFPDNFEVRDRFHAGDSLRNLKYIDGSLEILNLLASRHELHLVTALEPEQTQKRAENLKSVNYTTLQCVGDLRKEQIIVEEIQPDVMIEDRPELIESFCGAGLYVIYPDWHPYTKGMDRYATPFSHWHEVPDLLKKVS</sequence>
<dbReference type="InterPro" id="IPR036412">
    <property type="entry name" value="HAD-like_sf"/>
</dbReference>
<name>A0A381T7U2_9ZZZZ</name>
<proteinExistence type="predicted"/>
<accession>A0A381T7U2</accession>
<organism evidence="1">
    <name type="scientific">marine metagenome</name>
    <dbReference type="NCBI Taxonomy" id="408172"/>
    <lineage>
        <taxon>unclassified sequences</taxon>
        <taxon>metagenomes</taxon>
        <taxon>ecological metagenomes</taxon>
    </lineage>
</organism>
<evidence type="ECO:0008006" key="2">
    <source>
        <dbReference type="Google" id="ProtNLM"/>
    </source>
</evidence>
<dbReference type="SUPFAM" id="SSF56784">
    <property type="entry name" value="HAD-like"/>
    <property type="match status" value="1"/>
</dbReference>
<protein>
    <recommendedName>
        <fullName evidence="2">FCP1 homology domain-containing protein</fullName>
    </recommendedName>
</protein>